<evidence type="ECO:0008006" key="4">
    <source>
        <dbReference type="Google" id="ProtNLM"/>
    </source>
</evidence>
<feature type="transmembrane region" description="Helical" evidence="1">
    <location>
        <begin position="12"/>
        <end position="31"/>
    </location>
</feature>
<keyword evidence="1" id="KW-0472">Membrane</keyword>
<keyword evidence="1" id="KW-0812">Transmembrane</keyword>
<sequence length="219" mass="22372">MSELSTVVDGRAASLRLAAVGALGFTVLYLLHRIGQGLGPDDAAPATVAAYQASHRGVLLASEVALALALLVFVAVPAGLVPLVWKAGQEGLAVAIGVTSTVFVAMGFVSSASETALANVGDERAAVLALNQLQGRVPVVFAFTALAACIGWAILRTGLAWRWLGIVSLVAAAVFLLGSIFSVLGPTPEGRSSIYGIGLSILWTLLLGIGLLRTSRAKA</sequence>
<organism evidence="2 3">
    <name type="scientific">Dactylosporangium darangshiense</name>
    <dbReference type="NCBI Taxonomy" id="579108"/>
    <lineage>
        <taxon>Bacteria</taxon>
        <taxon>Bacillati</taxon>
        <taxon>Actinomycetota</taxon>
        <taxon>Actinomycetes</taxon>
        <taxon>Micromonosporales</taxon>
        <taxon>Micromonosporaceae</taxon>
        <taxon>Dactylosporangium</taxon>
    </lineage>
</organism>
<evidence type="ECO:0000313" key="3">
    <source>
        <dbReference type="Proteomes" id="UP001500620"/>
    </source>
</evidence>
<gene>
    <name evidence="2" type="ORF">GCM10022255_094460</name>
</gene>
<feature type="transmembrane region" description="Helical" evidence="1">
    <location>
        <begin position="92"/>
        <end position="113"/>
    </location>
</feature>
<keyword evidence="1" id="KW-1133">Transmembrane helix</keyword>
<proteinExistence type="predicted"/>
<keyword evidence="3" id="KW-1185">Reference proteome</keyword>
<feature type="transmembrane region" description="Helical" evidence="1">
    <location>
        <begin position="133"/>
        <end position="154"/>
    </location>
</feature>
<accession>A0ABP8DQQ4</accession>
<dbReference type="RefSeq" id="WP_345138436.1">
    <property type="nucleotide sequence ID" value="NZ_BAABAT010000046.1"/>
</dbReference>
<feature type="transmembrane region" description="Helical" evidence="1">
    <location>
        <begin position="193"/>
        <end position="212"/>
    </location>
</feature>
<name>A0ABP8DQQ4_9ACTN</name>
<protein>
    <recommendedName>
        <fullName evidence="4">DUF4386 domain-containing protein</fullName>
    </recommendedName>
</protein>
<dbReference type="EMBL" id="BAABAT010000046">
    <property type="protein sequence ID" value="GAA4261525.1"/>
    <property type="molecule type" value="Genomic_DNA"/>
</dbReference>
<dbReference type="Proteomes" id="UP001500620">
    <property type="component" value="Unassembled WGS sequence"/>
</dbReference>
<comment type="caution">
    <text evidence="2">The sequence shown here is derived from an EMBL/GenBank/DDBJ whole genome shotgun (WGS) entry which is preliminary data.</text>
</comment>
<reference evidence="3" key="1">
    <citation type="journal article" date="2019" name="Int. J. Syst. Evol. Microbiol.">
        <title>The Global Catalogue of Microorganisms (GCM) 10K type strain sequencing project: providing services to taxonomists for standard genome sequencing and annotation.</title>
        <authorList>
            <consortium name="The Broad Institute Genomics Platform"/>
            <consortium name="The Broad Institute Genome Sequencing Center for Infectious Disease"/>
            <person name="Wu L."/>
            <person name="Ma J."/>
        </authorList>
    </citation>
    <scope>NUCLEOTIDE SEQUENCE [LARGE SCALE GENOMIC DNA]</scope>
    <source>
        <strain evidence="3">JCM 17441</strain>
    </source>
</reference>
<evidence type="ECO:0000313" key="2">
    <source>
        <dbReference type="EMBL" id="GAA4261525.1"/>
    </source>
</evidence>
<feature type="transmembrane region" description="Helical" evidence="1">
    <location>
        <begin position="161"/>
        <end position="181"/>
    </location>
</feature>
<evidence type="ECO:0000256" key="1">
    <source>
        <dbReference type="SAM" id="Phobius"/>
    </source>
</evidence>
<feature type="transmembrane region" description="Helical" evidence="1">
    <location>
        <begin position="64"/>
        <end position="85"/>
    </location>
</feature>